<dbReference type="Proteomes" id="UP000295726">
    <property type="component" value="Unassembled WGS sequence"/>
</dbReference>
<sequence>MLFDFTQEQLMIRDMVRDFTAKEVEPRDKWMDENGFDHELHKKLCNAGLMGVHLPEQYGGADGDAITSAIVIHELAKGSASTALFVDAHWLAADIILYHGTEEQKSKYLPMAAAGKIFAFGLTESSAGSDAAGIKSQAVKDGDTWVLNGGKAWITNSGVADVYIILAKTQPELGNKGISAFIVEEGTEGLKIGKKEDKMGMRGTCTTELSFDNIRLPASAMVGAENSGFKIAMMALDGARISVGAIAAGLAEHAMTIAKHYANERTTFGKPIAKHQGIMFKFADMAAHIEATTLMTYNVARMKAEGKRHTLEAAMAKLFGSEMCTKTCMECIQVLGGYGYSKEYHVERLARDAKLLEIGEGTSEILRMLIGATILAK</sequence>
<dbReference type="InterPro" id="IPR009075">
    <property type="entry name" value="AcylCo_DH/oxidase_C"/>
</dbReference>
<dbReference type="EMBL" id="SLZZ01000003">
    <property type="protein sequence ID" value="TCS81754.1"/>
    <property type="molecule type" value="Genomic_DNA"/>
</dbReference>
<gene>
    <name evidence="10" type="ORF">EDD59_103180</name>
</gene>
<dbReference type="Pfam" id="PF00441">
    <property type="entry name" value="Acyl-CoA_dh_1"/>
    <property type="match status" value="1"/>
</dbReference>
<keyword evidence="5 6" id="KW-0560">Oxidoreductase</keyword>
<dbReference type="PROSITE" id="PS00073">
    <property type="entry name" value="ACYL_COA_DH_2"/>
    <property type="match status" value="1"/>
</dbReference>
<dbReference type="InterPro" id="IPR006089">
    <property type="entry name" value="Acyl-CoA_DH_CS"/>
</dbReference>
<evidence type="ECO:0000313" key="11">
    <source>
        <dbReference type="Proteomes" id="UP000295726"/>
    </source>
</evidence>
<dbReference type="PANTHER" id="PTHR43884">
    <property type="entry name" value="ACYL-COA DEHYDROGENASE"/>
    <property type="match status" value="1"/>
</dbReference>
<dbReference type="GO" id="GO:0003995">
    <property type="term" value="F:acyl-CoA dehydrogenase activity"/>
    <property type="evidence" value="ECO:0007669"/>
    <property type="project" value="InterPro"/>
</dbReference>
<dbReference type="Pfam" id="PF02770">
    <property type="entry name" value="Acyl-CoA_dh_M"/>
    <property type="match status" value="1"/>
</dbReference>
<proteinExistence type="inferred from homology"/>
<dbReference type="Gene3D" id="2.40.110.10">
    <property type="entry name" value="Butyryl-CoA Dehydrogenase, subunit A, domain 2"/>
    <property type="match status" value="1"/>
</dbReference>
<comment type="cofactor">
    <cofactor evidence="1 6">
        <name>FAD</name>
        <dbReference type="ChEBI" id="CHEBI:57692"/>
    </cofactor>
</comment>
<evidence type="ECO:0000259" key="9">
    <source>
        <dbReference type="Pfam" id="PF02771"/>
    </source>
</evidence>
<evidence type="ECO:0000256" key="6">
    <source>
        <dbReference type="RuleBase" id="RU362125"/>
    </source>
</evidence>
<keyword evidence="4 6" id="KW-0274">FAD</keyword>
<evidence type="ECO:0000256" key="1">
    <source>
        <dbReference type="ARBA" id="ARBA00001974"/>
    </source>
</evidence>
<evidence type="ECO:0000313" key="10">
    <source>
        <dbReference type="EMBL" id="TCS81754.1"/>
    </source>
</evidence>
<dbReference type="GO" id="GO:0050660">
    <property type="term" value="F:flavin adenine dinucleotide binding"/>
    <property type="evidence" value="ECO:0007669"/>
    <property type="project" value="InterPro"/>
</dbReference>
<dbReference type="PANTHER" id="PTHR43884:SF12">
    <property type="entry name" value="ISOVALERYL-COA DEHYDROGENASE, MITOCHONDRIAL-RELATED"/>
    <property type="match status" value="1"/>
</dbReference>
<accession>A0A4R3KEJ3</accession>
<dbReference type="InterPro" id="IPR037069">
    <property type="entry name" value="AcylCoA_DH/ox_N_sf"/>
</dbReference>
<dbReference type="Gene3D" id="1.20.140.10">
    <property type="entry name" value="Butyryl-CoA Dehydrogenase, subunit A, domain 3"/>
    <property type="match status" value="1"/>
</dbReference>
<dbReference type="SUPFAM" id="SSF56645">
    <property type="entry name" value="Acyl-CoA dehydrogenase NM domain-like"/>
    <property type="match status" value="1"/>
</dbReference>
<dbReference type="FunFam" id="1.20.140.10:FF:000004">
    <property type="entry name" value="Acyl-CoA dehydrogenase FadE25"/>
    <property type="match status" value="1"/>
</dbReference>
<dbReference type="RefSeq" id="WP_132379105.1">
    <property type="nucleotide sequence ID" value="NZ_DAIRMY010000090.1"/>
</dbReference>
<evidence type="ECO:0000259" key="7">
    <source>
        <dbReference type="Pfam" id="PF00441"/>
    </source>
</evidence>
<reference evidence="10 11" key="1">
    <citation type="submission" date="2019-03" db="EMBL/GenBank/DDBJ databases">
        <title>Genomic Encyclopedia of Type Strains, Phase IV (KMG-IV): sequencing the most valuable type-strain genomes for metagenomic binning, comparative biology and taxonomic classification.</title>
        <authorList>
            <person name="Goeker M."/>
        </authorList>
    </citation>
    <scope>NUCLEOTIDE SEQUENCE [LARGE SCALE GENOMIC DNA]</scope>
    <source>
        <strain evidence="10 11">DSM 29489</strain>
    </source>
</reference>
<dbReference type="OrthoDB" id="9802447at2"/>
<protein>
    <submittedName>
        <fullName evidence="10">Butyryl-CoA dehydrogenase</fullName>
    </submittedName>
</protein>
<dbReference type="FunFam" id="2.40.110.10:FF:000001">
    <property type="entry name" value="Acyl-CoA dehydrogenase, mitochondrial"/>
    <property type="match status" value="1"/>
</dbReference>
<dbReference type="AlphaFoldDB" id="A0A4R3KEJ3"/>
<comment type="caution">
    <text evidence="10">The sequence shown here is derived from an EMBL/GenBank/DDBJ whole genome shotgun (WGS) entry which is preliminary data.</text>
</comment>
<keyword evidence="3 6" id="KW-0285">Flavoprotein</keyword>
<dbReference type="Pfam" id="PF02771">
    <property type="entry name" value="Acyl-CoA_dh_N"/>
    <property type="match status" value="1"/>
</dbReference>
<organism evidence="10 11">
    <name type="scientific">Muricomes intestini</name>
    <dbReference type="NCBI Taxonomy" id="1796634"/>
    <lineage>
        <taxon>Bacteria</taxon>
        <taxon>Bacillati</taxon>
        <taxon>Bacillota</taxon>
        <taxon>Clostridia</taxon>
        <taxon>Lachnospirales</taxon>
        <taxon>Lachnospiraceae</taxon>
        <taxon>Muricomes</taxon>
    </lineage>
</organism>
<dbReference type="InterPro" id="IPR006091">
    <property type="entry name" value="Acyl-CoA_Oxase/DH_mid-dom"/>
</dbReference>
<dbReference type="InterPro" id="IPR046373">
    <property type="entry name" value="Acyl-CoA_Oxase/DH_mid-dom_sf"/>
</dbReference>
<feature type="domain" description="Acyl-CoA oxidase/dehydrogenase middle" evidence="8">
    <location>
        <begin position="119"/>
        <end position="213"/>
    </location>
</feature>
<comment type="similarity">
    <text evidence="2 6">Belongs to the acyl-CoA dehydrogenase family.</text>
</comment>
<evidence type="ECO:0000256" key="3">
    <source>
        <dbReference type="ARBA" id="ARBA00022630"/>
    </source>
</evidence>
<keyword evidence="11" id="KW-1185">Reference proteome</keyword>
<dbReference type="InterPro" id="IPR009100">
    <property type="entry name" value="AcylCoA_DH/oxidase_NM_dom_sf"/>
</dbReference>
<evidence type="ECO:0000256" key="5">
    <source>
        <dbReference type="ARBA" id="ARBA00023002"/>
    </source>
</evidence>
<dbReference type="InterPro" id="IPR036250">
    <property type="entry name" value="AcylCo_DH-like_C"/>
</dbReference>
<dbReference type="Gene3D" id="1.10.540.10">
    <property type="entry name" value="Acyl-CoA dehydrogenase/oxidase, N-terminal domain"/>
    <property type="match status" value="1"/>
</dbReference>
<dbReference type="InterPro" id="IPR013786">
    <property type="entry name" value="AcylCoA_DH/ox_N"/>
</dbReference>
<evidence type="ECO:0000259" key="8">
    <source>
        <dbReference type="Pfam" id="PF02770"/>
    </source>
</evidence>
<evidence type="ECO:0000256" key="2">
    <source>
        <dbReference type="ARBA" id="ARBA00009347"/>
    </source>
</evidence>
<dbReference type="PIRSF" id="PIRSF016578">
    <property type="entry name" value="HsaA"/>
    <property type="match status" value="1"/>
</dbReference>
<dbReference type="PROSITE" id="PS00072">
    <property type="entry name" value="ACYL_COA_DH_1"/>
    <property type="match status" value="1"/>
</dbReference>
<dbReference type="SUPFAM" id="SSF47203">
    <property type="entry name" value="Acyl-CoA dehydrogenase C-terminal domain-like"/>
    <property type="match status" value="1"/>
</dbReference>
<feature type="domain" description="Acyl-CoA dehydrogenase/oxidase C-terminal" evidence="7">
    <location>
        <begin position="226"/>
        <end position="374"/>
    </location>
</feature>
<feature type="domain" description="Acyl-CoA dehydrogenase/oxidase N-terminal" evidence="9">
    <location>
        <begin position="6"/>
        <end position="116"/>
    </location>
</feature>
<evidence type="ECO:0000256" key="4">
    <source>
        <dbReference type="ARBA" id="ARBA00022827"/>
    </source>
</evidence>
<name>A0A4R3KEJ3_9FIRM</name>
<dbReference type="FunFam" id="1.10.540.10:FF:000002">
    <property type="entry name" value="Acyl-CoA dehydrogenase FadE19"/>
    <property type="match status" value="1"/>
</dbReference>